<dbReference type="OrthoDB" id="1650656at2"/>
<evidence type="ECO:0000256" key="2">
    <source>
        <dbReference type="SAM" id="SignalP"/>
    </source>
</evidence>
<sequence length="265" mass="28767">MKKRILCLAMAAIMAVGIHTTAFAETLQGGSEWKVEFDGSKMSSNFTSADMKKDIFRLQPGDTMELQVGLKNTSEKDADWYMTNEVLKSLEDSQSIAEGGAYGYRLTYVGPDKKETVLYDSETVGGEDAKKGEGLHQATDALNQYLYLDRLSKGDVASVHLTVKLDGETQGNDYQDTLASLQMSFAADPVTVTTVTKKGEDKVVNKTVTRTVTAPSKNVVRSPKTGDTTQILAVCAVALASGVILLILAVILIKKRKEEKGEGQR</sequence>
<keyword evidence="1" id="KW-0812">Transmembrane</keyword>
<feature type="signal peptide" evidence="2">
    <location>
        <begin position="1"/>
        <end position="24"/>
    </location>
</feature>
<name>A0A4Q1RJV4_9FIRM</name>
<dbReference type="RefSeq" id="WP_129258561.1">
    <property type="nucleotide sequence ID" value="NZ_SDKC01000001.1"/>
</dbReference>
<accession>A0A4Q1RJV4</accession>
<organism evidence="3 4">
    <name type="scientific">Blautia faecicola</name>
    <dbReference type="NCBI Taxonomy" id="2509240"/>
    <lineage>
        <taxon>Bacteria</taxon>
        <taxon>Bacillati</taxon>
        <taxon>Bacillota</taxon>
        <taxon>Clostridia</taxon>
        <taxon>Lachnospirales</taxon>
        <taxon>Lachnospiraceae</taxon>
        <taxon>Blautia</taxon>
    </lineage>
</organism>
<keyword evidence="4" id="KW-1185">Reference proteome</keyword>
<protein>
    <recommendedName>
        <fullName evidence="5">LPXTG cell wall anchor domain-containing protein</fullName>
    </recommendedName>
</protein>
<gene>
    <name evidence="3" type="ORF">ETP43_13160</name>
</gene>
<evidence type="ECO:0008006" key="5">
    <source>
        <dbReference type="Google" id="ProtNLM"/>
    </source>
</evidence>
<dbReference type="AlphaFoldDB" id="A0A4Q1RJV4"/>
<reference evidence="3 4" key="1">
    <citation type="submission" date="2019-01" db="EMBL/GenBank/DDBJ databases">
        <title>Blautia sp. nov. KGMB01111 isolated human feces.</title>
        <authorList>
            <person name="Park J.-E."/>
            <person name="Kim J.-S."/>
            <person name="Park S.-H."/>
        </authorList>
    </citation>
    <scope>NUCLEOTIDE SEQUENCE [LARGE SCALE GENOMIC DNA]</scope>
    <source>
        <strain evidence="3 4">KGMB01111</strain>
    </source>
</reference>
<keyword evidence="1" id="KW-0472">Membrane</keyword>
<dbReference type="Proteomes" id="UP000290106">
    <property type="component" value="Unassembled WGS sequence"/>
</dbReference>
<proteinExistence type="predicted"/>
<feature type="chain" id="PRO_5020789960" description="LPXTG cell wall anchor domain-containing protein" evidence="2">
    <location>
        <begin position="25"/>
        <end position="265"/>
    </location>
</feature>
<feature type="transmembrane region" description="Helical" evidence="1">
    <location>
        <begin position="231"/>
        <end position="253"/>
    </location>
</feature>
<comment type="caution">
    <text evidence="3">The sequence shown here is derived from an EMBL/GenBank/DDBJ whole genome shotgun (WGS) entry which is preliminary data.</text>
</comment>
<keyword evidence="2" id="KW-0732">Signal</keyword>
<evidence type="ECO:0000313" key="3">
    <source>
        <dbReference type="EMBL" id="RXS76054.1"/>
    </source>
</evidence>
<keyword evidence="1" id="KW-1133">Transmembrane helix</keyword>
<dbReference type="EMBL" id="SDKC01000001">
    <property type="protein sequence ID" value="RXS76054.1"/>
    <property type="molecule type" value="Genomic_DNA"/>
</dbReference>
<evidence type="ECO:0000313" key="4">
    <source>
        <dbReference type="Proteomes" id="UP000290106"/>
    </source>
</evidence>
<evidence type="ECO:0000256" key="1">
    <source>
        <dbReference type="SAM" id="Phobius"/>
    </source>
</evidence>